<keyword evidence="3" id="KW-0132">Cell division</keyword>
<dbReference type="Pfam" id="PF00589">
    <property type="entry name" value="Phage_integrase"/>
    <property type="match status" value="1"/>
</dbReference>
<evidence type="ECO:0000259" key="10">
    <source>
        <dbReference type="PROSITE" id="PS51898"/>
    </source>
</evidence>
<evidence type="ECO:0000313" key="13">
    <source>
        <dbReference type="Proteomes" id="UP000635606"/>
    </source>
</evidence>
<feature type="domain" description="Core-binding (CB)" evidence="11">
    <location>
        <begin position="11"/>
        <end position="102"/>
    </location>
</feature>
<dbReference type="InterPro" id="IPR013762">
    <property type="entry name" value="Integrase-like_cat_sf"/>
</dbReference>
<evidence type="ECO:0000259" key="11">
    <source>
        <dbReference type="PROSITE" id="PS51900"/>
    </source>
</evidence>
<dbReference type="AlphaFoldDB" id="A0A8J4E8J1"/>
<dbReference type="InterPro" id="IPR011010">
    <property type="entry name" value="DNA_brk_join_enz"/>
</dbReference>
<evidence type="ECO:0000256" key="1">
    <source>
        <dbReference type="ARBA" id="ARBA00004496"/>
    </source>
</evidence>
<accession>A0A8J4E8J1</accession>
<protein>
    <recommendedName>
        <fullName evidence="14">Integrase family protein</fullName>
    </recommendedName>
</protein>
<dbReference type="InterPro" id="IPR002104">
    <property type="entry name" value="Integrase_catalytic"/>
</dbReference>
<dbReference type="CDD" id="cd00397">
    <property type="entry name" value="DNA_BRE_C"/>
    <property type="match status" value="1"/>
</dbReference>
<dbReference type="EMBL" id="BOPH01000017">
    <property type="protein sequence ID" value="GIJ66220.1"/>
    <property type="molecule type" value="Genomic_DNA"/>
</dbReference>
<reference evidence="12" key="1">
    <citation type="submission" date="2021-01" db="EMBL/GenBank/DDBJ databases">
        <title>Whole genome shotgun sequence of Virgisporangium ochraceum NBRC 16418.</title>
        <authorList>
            <person name="Komaki H."/>
            <person name="Tamura T."/>
        </authorList>
    </citation>
    <scope>NUCLEOTIDE SEQUENCE</scope>
    <source>
        <strain evidence="12">NBRC 16418</strain>
    </source>
</reference>
<keyword evidence="13" id="KW-1185">Reference proteome</keyword>
<dbReference type="Gene3D" id="1.10.443.10">
    <property type="entry name" value="Intergrase catalytic core"/>
    <property type="match status" value="1"/>
</dbReference>
<dbReference type="PROSITE" id="PS51900">
    <property type="entry name" value="CB"/>
    <property type="match status" value="1"/>
</dbReference>
<dbReference type="GO" id="GO:0005737">
    <property type="term" value="C:cytoplasm"/>
    <property type="evidence" value="ECO:0007669"/>
    <property type="project" value="UniProtKB-SubCell"/>
</dbReference>
<keyword evidence="6 9" id="KW-0238">DNA-binding</keyword>
<evidence type="ECO:0000256" key="3">
    <source>
        <dbReference type="ARBA" id="ARBA00022618"/>
    </source>
</evidence>
<keyword evidence="4" id="KW-0159">Chromosome partition</keyword>
<organism evidence="12 13">
    <name type="scientific">Virgisporangium ochraceum</name>
    <dbReference type="NCBI Taxonomy" id="65505"/>
    <lineage>
        <taxon>Bacteria</taxon>
        <taxon>Bacillati</taxon>
        <taxon>Actinomycetota</taxon>
        <taxon>Actinomycetes</taxon>
        <taxon>Micromonosporales</taxon>
        <taxon>Micromonosporaceae</taxon>
        <taxon>Virgisporangium</taxon>
    </lineage>
</organism>
<dbReference type="GO" id="GO:0015074">
    <property type="term" value="P:DNA integration"/>
    <property type="evidence" value="ECO:0007669"/>
    <property type="project" value="UniProtKB-KW"/>
</dbReference>
<keyword evidence="2" id="KW-0963">Cytoplasm</keyword>
<dbReference type="InterPro" id="IPR044068">
    <property type="entry name" value="CB"/>
</dbReference>
<evidence type="ECO:0000256" key="6">
    <source>
        <dbReference type="ARBA" id="ARBA00023125"/>
    </source>
</evidence>
<dbReference type="PROSITE" id="PS51898">
    <property type="entry name" value="TYR_RECOMBINASE"/>
    <property type="match status" value="1"/>
</dbReference>
<comment type="caution">
    <text evidence="12">The sequence shown here is derived from an EMBL/GenBank/DDBJ whole genome shotgun (WGS) entry which is preliminary data.</text>
</comment>
<dbReference type="GO" id="GO:0006310">
    <property type="term" value="P:DNA recombination"/>
    <property type="evidence" value="ECO:0007669"/>
    <property type="project" value="UniProtKB-KW"/>
</dbReference>
<dbReference type="GO" id="GO:0003677">
    <property type="term" value="F:DNA binding"/>
    <property type="evidence" value="ECO:0007669"/>
    <property type="project" value="UniProtKB-UniRule"/>
</dbReference>
<dbReference type="GO" id="GO:0007059">
    <property type="term" value="P:chromosome segregation"/>
    <property type="evidence" value="ECO:0007669"/>
    <property type="project" value="UniProtKB-KW"/>
</dbReference>
<dbReference type="PANTHER" id="PTHR30349:SF77">
    <property type="entry name" value="TYROSINE RECOMBINASE XERC"/>
    <property type="match status" value="1"/>
</dbReference>
<evidence type="ECO:0000256" key="2">
    <source>
        <dbReference type="ARBA" id="ARBA00022490"/>
    </source>
</evidence>
<feature type="domain" description="Tyr recombinase" evidence="10">
    <location>
        <begin position="125"/>
        <end position="311"/>
    </location>
</feature>
<dbReference type="GO" id="GO:0051301">
    <property type="term" value="P:cell division"/>
    <property type="evidence" value="ECO:0007669"/>
    <property type="project" value="UniProtKB-KW"/>
</dbReference>
<dbReference type="Gene3D" id="1.10.150.130">
    <property type="match status" value="1"/>
</dbReference>
<dbReference type="PANTHER" id="PTHR30349">
    <property type="entry name" value="PHAGE INTEGRASE-RELATED"/>
    <property type="match status" value="1"/>
</dbReference>
<evidence type="ECO:0000313" key="12">
    <source>
        <dbReference type="EMBL" id="GIJ66220.1"/>
    </source>
</evidence>
<evidence type="ECO:0000256" key="5">
    <source>
        <dbReference type="ARBA" id="ARBA00022908"/>
    </source>
</evidence>
<keyword evidence="8" id="KW-0131">Cell cycle</keyword>
<evidence type="ECO:0000256" key="9">
    <source>
        <dbReference type="PROSITE-ProRule" id="PRU01248"/>
    </source>
</evidence>
<dbReference type="Proteomes" id="UP000635606">
    <property type="component" value="Unassembled WGS sequence"/>
</dbReference>
<proteinExistence type="predicted"/>
<evidence type="ECO:0008006" key="14">
    <source>
        <dbReference type="Google" id="ProtNLM"/>
    </source>
</evidence>
<keyword evidence="7" id="KW-0233">DNA recombination</keyword>
<sequence>MTAAGARNPRPPVPTWAQPWIDSFRLYLEAAGRDEKTVYRYTDATGWLAGWLAAERPKVDDWDQVDHKLVQAWIVALQQAGYSRKYVNAIAGAVQQFWAWWAAEEDLPNPMTRVTIPAAPKLGEEPPPVLAAEHLAELIRDAEKGRDFESRRDAALLRLFASTGARLAEVAGLALTDLDQKKREATVTGKGSKRRTVRYDAKAALALDRYLRVRTKHRHHELPALWLAVRVRSATPAGMTPSGVRQVVQRRGAQLGLRLHPHLFRHTFAHRWLDAGGAEGDLEELCGWDSSQMLRHYGRSARSARARRAYDRVDVMGGV</sequence>
<name>A0A8J4E8J1_9ACTN</name>
<dbReference type="InterPro" id="IPR050090">
    <property type="entry name" value="Tyrosine_recombinase_XerCD"/>
</dbReference>
<dbReference type="SUPFAM" id="SSF56349">
    <property type="entry name" value="DNA breaking-rejoining enzymes"/>
    <property type="match status" value="1"/>
</dbReference>
<evidence type="ECO:0000256" key="7">
    <source>
        <dbReference type="ARBA" id="ARBA00023172"/>
    </source>
</evidence>
<dbReference type="RefSeq" id="WP_239159977.1">
    <property type="nucleotide sequence ID" value="NZ_BOPH01000017.1"/>
</dbReference>
<evidence type="ECO:0000256" key="4">
    <source>
        <dbReference type="ARBA" id="ARBA00022829"/>
    </source>
</evidence>
<comment type="subcellular location">
    <subcellularLocation>
        <location evidence="1">Cytoplasm</location>
    </subcellularLocation>
</comment>
<dbReference type="InterPro" id="IPR010998">
    <property type="entry name" value="Integrase_recombinase_N"/>
</dbReference>
<keyword evidence="5" id="KW-0229">DNA integration</keyword>
<evidence type="ECO:0000256" key="8">
    <source>
        <dbReference type="ARBA" id="ARBA00023306"/>
    </source>
</evidence>
<gene>
    <name evidence="12" type="ORF">Voc01_011370</name>
</gene>